<organism evidence="2 3">
    <name type="scientific">Cupriavidus neocaledonicus</name>
    <dbReference type="NCBI Taxonomy" id="1040979"/>
    <lineage>
        <taxon>Bacteria</taxon>
        <taxon>Pseudomonadati</taxon>
        <taxon>Pseudomonadota</taxon>
        <taxon>Betaproteobacteria</taxon>
        <taxon>Burkholderiales</taxon>
        <taxon>Burkholderiaceae</taxon>
        <taxon>Cupriavidus</taxon>
    </lineage>
</organism>
<accession>A0A375HVE1</accession>
<geneLocation type="plasmid" evidence="2">
    <name>II</name>
</geneLocation>
<dbReference type="Proteomes" id="UP000256710">
    <property type="component" value="Unassembled WGS sequence"/>
</dbReference>
<dbReference type="EMBL" id="OFTC01000043">
    <property type="protein sequence ID" value="SOZ39676.1"/>
    <property type="molecule type" value="Genomic_DNA"/>
</dbReference>
<dbReference type="EMBL" id="LT984807">
    <property type="protein sequence ID" value="SPD60996.1"/>
    <property type="molecule type" value="Genomic_DNA"/>
</dbReference>
<geneLocation type="plasmid" evidence="3">
    <name>ii</name>
</geneLocation>
<keyword evidence="2" id="KW-0614">Plasmid</keyword>
<dbReference type="AlphaFoldDB" id="A0A375HVE1"/>
<keyword evidence="4" id="KW-1185">Reference proteome</keyword>
<sequence length="36" mass="4077">MWRPAIATKLACLNERTPTAKSHWDGAELNVAYLTF</sequence>
<name>A0A375HVE1_9BURK</name>
<evidence type="ECO:0000313" key="4">
    <source>
        <dbReference type="Proteomes" id="UP000256710"/>
    </source>
</evidence>
<protein>
    <submittedName>
        <fullName evidence="2">Uncharacterized protein</fullName>
    </submittedName>
</protein>
<evidence type="ECO:0000313" key="2">
    <source>
        <dbReference type="EMBL" id="SPD60996.1"/>
    </source>
</evidence>
<reference evidence="3 4" key="1">
    <citation type="submission" date="2018-01" db="EMBL/GenBank/DDBJ databases">
        <authorList>
            <person name="Clerissi C."/>
        </authorList>
    </citation>
    <scope>NUCLEOTIDE SEQUENCE [LARGE SCALE GENOMIC DNA]</scope>
    <source>
        <strain evidence="1">Cupriavidus taiwanensis STM 6082</strain>
        <strain evidence="2">Cupriavidus taiwanensis STM 6160</strain>
        <plasmid evidence="3">ii</plasmid>
        <plasmid evidence="2">II</plasmid>
    </source>
</reference>
<gene>
    <name evidence="1" type="ORF">CBM2605_B40007</name>
    <name evidence="2" type="ORF">CBM2607_MP21654</name>
</gene>
<evidence type="ECO:0000313" key="3">
    <source>
        <dbReference type="Proteomes" id="UP000255168"/>
    </source>
</evidence>
<dbReference type="Proteomes" id="UP000255168">
    <property type="component" value="Plasmid II"/>
</dbReference>
<proteinExistence type="predicted"/>
<evidence type="ECO:0000313" key="1">
    <source>
        <dbReference type="EMBL" id="SOZ39676.1"/>
    </source>
</evidence>